<dbReference type="SUPFAM" id="SSF81342">
    <property type="entry name" value="Transmembrane di-heme cytochromes"/>
    <property type="match status" value="1"/>
</dbReference>
<proteinExistence type="predicted"/>
<feature type="transmembrane region" description="Helical" evidence="6">
    <location>
        <begin position="160"/>
        <end position="182"/>
    </location>
</feature>
<organism evidence="8 9">
    <name type="scientific">Paracoccus methylovorus</name>
    <dbReference type="NCBI Taxonomy" id="2812658"/>
    <lineage>
        <taxon>Bacteria</taxon>
        <taxon>Pseudomonadati</taxon>
        <taxon>Pseudomonadota</taxon>
        <taxon>Alphaproteobacteria</taxon>
        <taxon>Rhodobacterales</taxon>
        <taxon>Paracoccaceae</taxon>
        <taxon>Paracoccus</taxon>
    </lineage>
</organism>
<dbReference type="RefSeq" id="WP_205295355.1">
    <property type="nucleotide sequence ID" value="NZ_CP070369.1"/>
</dbReference>
<evidence type="ECO:0000259" key="7">
    <source>
        <dbReference type="Pfam" id="PF01292"/>
    </source>
</evidence>
<dbReference type="Proteomes" id="UP000663629">
    <property type="component" value="Plasmid p1"/>
</dbReference>
<reference evidence="8 9" key="1">
    <citation type="submission" date="2021-02" db="EMBL/GenBank/DDBJ databases">
        <title>Paracoccus methylovroum sp.nov., a new methanol and methylamine utilizing methylotrophic denitrifer.</title>
        <authorList>
            <person name="Timsy T."/>
            <person name="Behrendt U."/>
            <person name="Ulrich A."/>
            <person name="Spanner T."/>
            <person name="Foesel B.U."/>
            <person name="Horn M.A."/>
            <person name="Kolb S."/>
        </authorList>
    </citation>
    <scope>NUCLEOTIDE SEQUENCE [LARGE SCALE GENOMIC DNA]</scope>
    <source>
        <strain evidence="8 9">H4-D09</strain>
        <plasmid evidence="8 9">p1</plasmid>
    </source>
</reference>
<evidence type="ECO:0000313" key="9">
    <source>
        <dbReference type="Proteomes" id="UP000663629"/>
    </source>
</evidence>
<dbReference type="Pfam" id="PF01292">
    <property type="entry name" value="Ni_hydr_CYTB"/>
    <property type="match status" value="1"/>
</dbReference>
<keyword evidence="9" id="KW-1185">Reference proteome</keyword>
<evidence type="ECO:0000256" key="3">
    <source>
        <dbReference type="ARBA" id="ARBA00022692"/>
    </source>
</evidence>
<evidence type="ECO:0000256" key="5">
    <source>
        <dbReference type="ARBA" id="ARBA00023136"/>
    </source>
</evidence>
<dbReference type="InterPro" id="IPR016174">
    <property type="entry name" value="Di-haem_cyt_TM"/>
</dbReference>
<evidence type="ECO:0000313" key="8">
    <source>
        <dbReference type="EMBL" id="QRZ14378.1"/>
    </source>
</evidence>
<feature type="transmembrane region" description="Helical" evidence="6">
    <location>
        <begin position="21"/>
        <end position="41"/>
    </location>
</feature>
<evidence type="ECO:0000256" key="1">
    <source>
        <dbReference type="ARBA" id="ARBA00004651"/>
    </source>
</evidence>
<dbReference type="PANTHER" id="PTHR30485">
    <property type="entry name" value="NI/FE-HYDROGENASE 1 B-TYPE CYTOCHROME SUBUNIT"/>
    <property type="match status" value="1"/>
</dbReference>
<dbReference type="InterPro" id="IPR051542">
    <property type="entry name" value="Hydrogenase_cytochrome"/>
</dbReference>
<keyword evidence="4 6" id="KW-1133">Transmembrane helix</keyword>
<feature type="domain" description="Cytochrome b561 bacterial/Ni-hydrogenase" evidence="7">
    <location>
        <begin position="19"/>
        <end position="192"/>
    </location>
</feature>
<geneLocation type="plasmid" evidence="8 9">
    <name>p1</name>
</geneLocation>
<dbReference type="Gene3D" id="1.20.950.20">
    <property type="entry name" value="Transmembrane di-heme cytochromes, Chain C"/>
    <property type="match status" value="1"/>
</dbReference>
<keyword evidence="8" id="KW-0614">Plasmid</keyword>
<evidence type="ECO:0000256" key="2">
    <source>
        <dbReference type="ARBA" id="ARBA00022475"/>
    </source>
</evidence>
<dbReference type="InterPro" id="IPR011577">
    <property type="entry name" value="Cyt_b561_bac/Ni-Hgenase"/>
</dbReference>
<name>A0ABX7JJH5_9RHOB</name>
<gene>
    <name evidence="8" type="ORF">JWJ88_12890</name>
</gene>
<evidence type="ECO:0000256" key="6">
    <source>
        <dbReference type="SAM" id="Phobius"/>
    </source>
</evidence>
<feature type="transmembrane region" description="Helical" evidence="6">
    <location>
        <begin position="109"/>
        <end position="131"/>
    </location>
</feature>
<comment type="subcellular location">
    <subcellularLocation>
        <location evidence="1">Cell membrane</location>
        <topology evidence="1">Multi-pass membrane protein</topology>
    </subcellularLocation>
</comment>
<dbReference type="PANTHER" id="PTHR30485:SF2">
    <property type="entry name" value="BLL0597 PROTEIN"/>
    <property type="match status" value="1"/>
</dbReference>
<keyword evidence="5 6" id="KW-0472">Membrane</keyword>
<protein>
    <submittedName>
        <fullName evidence="8">Cytochrome b/b6 domain-containing protein</fullName>
    </submittedName>
</protein>
<sequence>MRDFSAEASQQMTQVIRLWDLPLRIFHWALVICVASAWGLGRFGPDIMTLHFLFGYAVIGLLVFRLLWGFVGPRPARFRSCLYGPRAVFAYLRDIPARRPSYWPGHNPLGGLFVIALLVVLAAQAAIGLVADPQDYVNTGPLARMVSAKISRMALNWHDILGKVIMLMVVLHVATILFYRLWKREDLIRPMIVGWKRVCGRK</sequence>
<dbReference type="EMBL" id="CP070369">
    <property type="protein sequence ID" value="QRZ14378.1"/>
    <property type="molecule type" value="Genomic_DNA"/>
</dbReference>
<accession>A0ABX7JJH5</accession>
<feature type="transmembrane region" description="Helical" evidence="6">
    <location>
        <begin position="47"/>
        <end position="68"/>
    </location>
</feature>
<evidence type="ECO:0000256" key="4">
    <source>
        <dbReference type="ARBA" id="ARBA00022989"/>
    </source>
</evidence>
<keyword evidence="2" id="KW-1003">Cell membrane</keyword>
<keyword evidence="3 6" id="KW-0812">Transmembrane</keyword>